<gene>
    <name evidence="1" type="ORF">A6769_36750</name>
</gene>
<name>A0A367S3W7_NOSPU</name>
<accession>A0A367S3W7</accession>
<evidence type="ECO:0000313" key="2">
    <source>
        <dbReference type="Proteomes" id="UP000252085"/>
    </source>
</evidence>
<protein>
    <submittedName>
        <fullName evidence="1">Uncharacterized protein</fullName>
    </submittedName>
</protein>
<sequence length="247" mass="27122">MVIYLGVSSLFTTILIGDSCNQAWGLELPFLTQFQQVYTSLKSRISSYKTELNQALGQSYGEINAEITRQLNQAVDSTIGSLGIPDPLESSEKIKEVIRSQNPDITQPNTNTQAENAELSWHRQYTLGQSQSTLGVDGQRVQAQEADLTNNALSTSSTNADNAQSDIVTQDILKKMAIQNLQNVVISKAIHGETQKQTRALAAANVNLVDISKNISSQSRKEDAQSRAVAMQLLEAGAYNDAFWERQ</sequence>
<evidence type="ECO:0000313" key="1">
    <source>
        <dbReference type="EMBL" id="RCJ42801.1"/>
    </source>
</evidence>
<comment type="caution">
    <text evidence="1">The sequence shown here is derived from an EMBL/GenBank/DDBJ whole genome shotgun (WGS) entry which is preliminary data.</text>
</comment>
<dbReference type="EMBL" id="LXQE01000002">
    <property type="protein sequence ID" value="RCJ42801.1"/>
    <property type="molecule type" value="Genomic_DNA"/>
</dbReference>
<dbReference type="Proteomes" id="UP000252085">
    <property type="component" value="Unassembled WGS sequence"/>
</dbReference>
<proteinExistence type="predicted"/>
<dbReference type="AlphaFoldDB" id="A0A367S3W7"/>
<reference evidence="1 2" key="1">
    <citation type="submission" date="2016-04" db="EMBL/GenBank/DDBJ databases">
        <authorList>
            <person name="Evans L.H."/>
            <person name="Alamgir A."/>
            <person name="Owens N."/>
            <person name="Weber N.D."/>
            <person name="Virtaneva K."/>
            <person name="Barbian K."/>
            <person name="Babar A."/>
            <person name="Rosenke K."/>
        </authorList>
    </citation>
    <scope>NUCLEOTIDE SEQUENCE [LARGE SCALE GENOMIC DNA]</scope>
    <source>
        <strain evidence="1">NIES-2108</strain>
    </source>
</reference>
<organism evidence="1 2">
    <name type="scientific">Nostoc punctiforme NIES-2108</name>
    <dbReference type="NCBI Taxonomy" id="1356359"/>
    <lineage>
        <taxon>Bacteria</taxon>
        <taxon>Bacillati</taxon>
        <taxon>Cyanobacteriota</taxon>
        <taxon>Cyanophyceae</taxon>
        <taxon>Nostocales</taxon>
        <taxon>Nostocaceae</taxon>
        <taxon>Nostoc</taxon>
    </lineage>
</organism>